<dbReference type="PANTHER" id="PTHR30204:SF69">
    <property type="entry name" value="MERR-FAMILY TRANSCRIPTIONAL REGULATOR"/>
    <property type="match status" value="1"/>
</dbReference>
<dbReference type="PANTHER" id="PTHR30204">
    <property type="entry name" value="REDOX-CYCLING DRUG-SENSING TRANSCRIPTIONAL ACTIVATOR SOXR"/>
    <property type="match status" value="1"/>
</dbReference>
<evidence type="ECO:0000256" key="3">
    <source>
        <dbReference type="ARBA" id="ARBA00023125"/>
    </source>
</evidence>
<accession>A0ABS9TGW5</accession>
<dbReference type="SUPFAM" id="SSF46955">
    <property type="entry name" value="Putative DNA-binding domain"/>
    <property type="match status" value="1"/>
</dbReference>
<sequence length="128" mass="14460">MLIGEFAKHVGVSTDTIRFYEKVGFFSSSRSENGYRHYTEKDIETADLIASGKSIGFSLREILAFCQEMTDGVLDHARAQESLQSKINLIDERIASLRRVRKLAQRQLDYCRAVEAQELAVSDGALDR</sequence>
<dbReference type="PROSITE" id="PS50937">
    <property type="entry name" value="HTH_MERR_2"/>
    <property type="match status" value="1"/>
</dbReference>
<dbReference type="EMBL" id="JAKXMK010000015">
    <property type="protein sequence ID" value="MCH6167653.1"/>
    <property type="molecule type" value="Genomic_DNA"/>
</dbReference>
<evidence type="ECO:0000313" key="7">
    <source>
        <dbReference type="Proteomes" id="UP001299970"/>
    </source>
</evidence>
<keyword evidence="7" id="KW-1185">Reference proteome</keyword>
<keyword evidence="3" id="KW-0238">DNA-binding</keyword>
<dbReference type="InterPro" id="IPR047057">
    <property type="entry name" value="MerR_fam"/>
</dbReference>
<gene>
    <name evidence="6" type="ORF">MMF94_18360</name>
</gene>
<dbReference type="SMART" id="SM00422">
    <property type="entry name" value="HTH_MERR"/>
    <property type="match status" value="1"/>
</dbReference>
<dbReference type="RefSeq" id="WP_241038126.1">
    <property type="nucleotide sequence ID" value="NZ_BAAAJF010000019.1"/>
</dbReference>
<comment type="caution">
    <text evidence="6">The sequence shown here is derived from an EMBL/GenBank/DDBJ whole genome shotgun (WGS) entry which is preliminary data.</text>
</comment>
<evidence type="ECO:0000259" key="5">
    <source>
        <dbReference type="PROSITE" id="PS50937"/>
    </source>
</evidence>
<organism evidence="6 7">
    <name type="scientific">Pseudonocardia alaniniphila</name>
    <dbReference type="NCBI Taxonomy" id="75291"/>
    <lineage>
        <taxon>Bacteria</taxon>
        <taxon>Bacillati</taxon>
        <taxon>Actinomycetota</taxon>
        <taxon>Actinomycetes</taxon>
        <taxon>Pseudonocardiales</taxon>
        <taxon>Pseudonocardiaceae</taxon>
        <taxon>Pseudonocardia</taxon>
    </lineage>
</organism>
<evidence type="ECO:0000256" key="1">
    <source>
        <dbReference type="ARBA" id="ARBA00022491"/>
    </source>
</evidence>
<dbReference type="PROSITE" id="PS00552">
    <property type="entry name" value="HTH_MERR_1"/>
    <property type="match status" value="1"/>
</dbReference>
<keyword evidence="4" id="KW-0804">Transcription</keyword>
<dbReference type="Pfam" id="PF13411">
    <property type="entry name" value="MerR_1"/>
    <property type="match status" value="1"/>
</dbReference>
<evidence type="ECO:0000256" key="4">
    <source>
        <dbReference type="ARBA" id="ARBA00023163"/>
    </source>
</evidence>
<dbReference type="Proteomes" id="UP001299970">
    <property type="component" value="Unassembled WGS sequence"/>
</dbReference>
<dbReference type="Gene3D" id="1.10.1660.10">
    <property type="match status" value="1"/>
</dbReference>
<name>A0ABS9TGW5_9PSEU</name>
<reference evidence="6 7" key="1">
    <citation type="submission" date="2022-03" db="EMBL/GenBank/DDBJ databases">
        <title>Pseudonocardia alaer sp. nov., a novel actinomycete isolated from reed forest soil.</title>
        <authorList>
            <person name="Wang L."/>
        </authorList>
    </citation>
    <scope>NUCLEOTIDE SEQUENCE [LARGE SCALE GENOMIC DNA]</scope>
    <source>
        <strain evidence="6 7">Y-16303</strain>
    </source>
</reference>
<keyword evidence="1" id="KW-0678">Repressor</keyword>
<feature type="domain" description="HTH merR-type" evidence="5">
    <location>
        <begin position="1"/>
        <end position="68"/>
    </location>
</feature>
<protein>
    <submittedName>
        <fullName evidence="6">MerR family transcriptional regulator</fullName>
    </submittedName>
</protein>
<proteinExistence type="predicted"/>
<dbReference type="PRINTS" id="PR00040">
    <property type="entry name" value="HTHMERR"/>
</dbReference>
<evidence type="ECO:0000313" key="6">
    <source>
        <dbReference type="EMBL" id="MCH6167653.1"/>
    </source>
</evidence>
<keyword evidence="2" id="KW-0805">Transcription regulation</keyword>
<dbReference type="InterPro" id="IPR000551">
    <property type="entry name" value="MerR-type_HTH_dom"/>
</dbReference>
<evidence type="ECO:0000256" key="2">
    <source>
        <dbReference type="ARBA" id="ARBA00023015"/>
    </source>
</evidence>
<dbReference type="InterPro" id="IPR009061">
    <property type="entry name" value="DNA-bd_dom_put_sf"/>
</dbReference>